<feature type="region of interest" description="Disordered" evidence="1">
    <location>
        <begin position="727"/>
        <end position="753"/>
    </location>
</feature>
<feature type="compositionally biased region" description="Acidic residues" evidence="1">
    <location>
        <begin position="142"/>
        <end position="163"/>
    </location>
</feature>
<dbReference type="OrthoDB" id="9214198at2759"/>
<feature type="region of interest" description="Disordered" evidence="1">
    <location>
        <begin position="899"/>
        <end position="919"/>
    </location>
</feature>
<feature type="region of interest" description="Disordered" evidence="1">
    <location>
        <begin position="606"/>
        <end position="675"/>
    </location>
</feature>
<reference evidence="2" key="1">
    <citation type="journal article" date="2023" name="DNA Res.">
        <title>Chromosome-level genome assembly of Phrynocephalus forsythii using third-generation DNA sequencing and Hi-C analysis.</title>
        <authorList>
            <person name="Qi Y."/>
            <person name="Zhao W."/>
            <person name="Zhao Y."/>
            <person name="Niu C."/>
            <person name="Cao S."/>
            <person name="Zhang Y."/>
        </authorList>
    </citation>
    <scope>NUCLEOTIDE SEQUENCE</scope>
    <source>
        <tissue evidence="2">Muscle</tissue>
    </source>
</reference>
<feature type="region of interest" description="Disordered" evidence="1">
    <location>
        <begin position="1"/>
        <end position="163"/>
    </location>
</feature>
<feature type="compositionally biased region" description="Basic and acidic residues" evidence="1">
    <location>
        <begin position="237"/>
        <end position="247"/>
    </location>
</feature>
<dbReference type="Proteomes" id="UP001142489">
    <property type="component" value="Unassembled WGS sequence"/>
</dbReference>
<gene>
    <name evidence="2" type="ORF">JRQ81_006046</name>
</gene>
<keyword evidence="3" id="KW-1185">Reference proteome</keyword>
<feature type="region of interest" description="Disordered" evidence="1">
    <location>
        <begin position="492"/>
        <end position="558"/>
    </location>
</feature>
<feature type="compositionally biased region" description="Basic and acidic residues" evidence="1">
    <location>
        <begin position="634"/>
        <end position="668"/>
    </location>
</feature>
<sequence>MLDSLVEVKSSGEESEVEELGAPNRPETNVLMSPDERESEGETGEQIDQGHVSVPEEEMLVGEGGSDQEEEHDGDAEEEGEKEEGQSLPGGEEEEISDQQDATLGVDEVSGSEQREIEGESEEDVAESVTDQEVSGKLLEVGYEDMGEKQEEEGEEVPDADERELEKGTLEGVIAEGQVEADELVEVQQAEVHVLTENEVGKAALGHTGGEVLVESSEEMTILDKGGVASGVNQGKRGSEVYQREVESVPTEEDATAGYGQESEGLIGASRRETGQVNGKEDVAPFVSQGKALEDQENLREAESHVPTAVGQRDTEVLSGATQGEVGQITNDVAPAADQGQECSEDLTKTQSQGVVEREAAAMAEEVAPLARASKTQISEEASQKGLVLVLGQVEACKTRGTDDKEGYRDVVLGENQGRAEELVGANEGLLEEVVTSIVDSALAVVEQEAGTSVGIGEGVPGKGSMSLMGVHGEVREGTSRGEGTLAADQQVAPEAAGPQERIPGAQEDAPRRGVEEISAQDQDEGGKEKIKPRISQAVGELSGPEEVVAEGQRGLDQGERKQLESMGTFPGELSAEGRVASTEDQQGAKGFVVLYQDQTVTDVTEKAPSQYQQDVGKGKMPSQEKTLAWSSELDDKMARSSLRMAEEQGRPESSVERRSVGDQEPPCRGKGKRIKGLAGLRQGPILTVPRRGTQSVGGIGGVLEHVAPGLIVTSLTAQAEQKGLVKRDQKQLSRGTLEPRATRSAEPGLRRPRAEVGERVVLMGYRIGREGMSCFSEADNRMAVFQQGSGQEAAAFQQAGEASDVGKRPDLEQTESPKQEEVLKEEKPLGSQIAGLEGQCLEELRLAWLGRPLSRSYAASQPASGWTAGLGPGHGLAPGSLRAAIKERIDMMVVGHGVSKSAGQSPEPPDPFGTGGRMSGLAGKPENVHWLQEVLGSGRKASPLSVAGRSPYSKEGSPELTAERPSPGLLTGKRELKDWRDGVMGIAIKRYNAMRAGHVGGGPVWLTGEREEGDRELRPPSSWELPH</sequence>
<evidence type="ECO:0000256" key="1">
    <source>
        <dbReference type="SAM" id="MobiDB-lite"/>
    </source>
</evidence>
<dbReference type="EMBL" id="JAPFRF010000012">
    <property type="protein sequence ID" value="KAJ7314110.1"/>
    <property type="molecule type" value="Genomic_DNA"/>
</dbReference>
<feature type="compositionally biased region" description="Basic and acidic residues" evidence="1">
    <location>
        <begin position="1009"/>
        <end position="1019"/>
    </location>
</feature>
<name>A0A9Q0XK90_9SAUR</name>
<accession>A0A9Q0XK90</accession>
<evidence type="ECO:0000313" key="2">
    <source>
        <dbReference type="EMBL" id="KAJ7314110.1"/>
    </source>
</evidence>
<feature type="compositionally biased region" description="Acidic residues" evidence="1">
    <location>
        <begin position="55"/>
        <end position="82"/>
    </location>
</feature>
<dbReference type="AlphaFoldDB" id="A0A9Q0XK90"/>
<feature type="region of interest" description="Disordered" evidence="1">
    <location>
        <begin position="942"/>
        <end position="975"/>
    </location>
</feature>
<feature type="compositionally biased region" description="Low complexity" evidence="1">
    <location>
        <begin position="794"/>
        <end position="804"/>
    </location>
</feature>
<feature type="region of interest" description="Disordered" evidence="1">
    <location>
        <begin position="794"/>
        <end position="830"/>
    </location>
</feature>
<protein>
    <submittedName>
        <fullName evidence="2">Uncharacterized protein</fullName>
    </submittedName>
</protein>
<feature type="region of interest" description="Disordered" evidence="1">
    <location>
        <begin position="231"/>
        <end position="259"/>
    </location>
</feature>
<feature type="region of interest" description="Disordered" evidence="1">
    <location>
        <begin position="1000"/>
        <end position="1028"/>
    </location>
</feature>
<evidence type="ECO:0000313" key="3">
    <source>
        <dbReference type="Proteomes" id="UP001142489"/>
    </source>
</evidence>
<proteinExistence type="predicted"/>
<feature type="compositionally biased region" description="Basic and acidic residues" evidence="1">
    <location>
        <begin position="805"/>
        <end position="829"/>
    </location>
</feature>
<feature type="compositionally biased region" description="Basic and acidic residues" evidence="1">
    <location>
        <begin position="741"/>
        <end position="753"/>
    </location>
</feature>
<comment type="caution">
    <text evidence="2">The sequence shown here is derived from an EMBL/GenBank/DDBJ whole genome shotgun (WGS) entry which is preliminary data.</text>
</comment>
<organism evidence="2 3">
    <name type="scientific">Phrynocephalus forsythii</name>
    <dbReference type="NCBI Taxonomy" id="171643"/>
    <lineage>
        <taxon>Eukaryota</taxon>
        <taxon>Metazoa</taxon>
        <taxon>Chordata</taxon>
        <taxon>Craniata</taxon>
        <taxon>Vertebrata</taxon>
        <taxon>Euteleostomi</taxon>
        <taxon>Lepidosauria</taxon>
        <taxon>Squamata</taxon>
        <taxon>Bifurcata</taxon>
        <taxon>Unidentata</taxon>
        <taxon>Episquamata</taxon>
        <taxon>Toxicofera</taxon>
        <taxon>Iguania</taxon>
        <taxon>Acrodonta</taxon>
        <taxon>Agamidae</taxon>
        <taxon>Agaminae</taxon>
        <taxon>Phrynocephalus</taxon>
    </lineage>
</organism>